<sequence length="769" mass="87373">MGISVMRAAKVTADTILAIIVCPGTRRNLKLSSARQSSDGTQFEASRIDAIIWARTTPTNNVPGAYIIYILIYTLIDKTALSSGTLAEYQPWPDRVQYPPADETLENLTIRSATDALVYRTFDHRYIITSPNASYIPKLKIGHAQVLVTEDAKLGIFDPILHPQICARDSLFLAAIPRPPSDISPTHRLHMVWHLITHGDVDAVQGMSDVVLKKQLRQSLSAAADELLTQCRRAPSPIQQSSIVRRFTNSLSDGLLRLARPAPFRNLIQHVAYVQRSWLLLKGYLTYFVDLHTSSGDTLSLNDPVPRALPLVGAFTNNIDIVEILQRIRIPVWFLRFENQIHSTDLFGFDKLEETPGWWVRSDFGLFGLLAFKGTLGPEYLQWYASGWSHHYSDIDTNPLVLGRGPELNVPCIPHVTSISGSSSSVLVDRSRHHGGKDVRGKKLVSQPMSKTHFAARTKPAQEGVAGPMMHRSVFDDPVLLIPLHPPRKASWQLAMMACDVQRSHPAVPWKYWCPDPATLMRGEPLRQRSIFLRWLRIRGDWIHHLDQSTFVIDTPTVDPLRSQSWRDLLMSTSASQESTTRSSKRRQEIVDGMARVLPVQSLLDSEDGRWWRQHIIYTPGDIQDHELCEMAWEMAELNFRMELLHLDATLCSPEVKQRESEVERRRLAADIHPDKSPVIPTVPDSQCGLMSEQVRARAPYLEAFRCMMLRWRSCPDSIKYATPLINKAPEHYIEDMESRMVLYYVQVFWETTGRAPQIPLRLPVRKLD</sequence>
<accession>A0AAW0FD16</accession>
<name>A0AAW0FD16_9APHY</name>
<evidence type="ECO:0000313" key="1">
    <source>
        <dbReference type="EMBL" id="KAK7678506.1"/>
    </source>
</evidence>
<protein>
    <submittedName>
        <fullName evidence="1">Uncharacterized protein</fullName>
    </submittedName>
</protein>
<keyword evidence="2" id="KW-1185">Reference proteome</keyword>
<reference evidence="1 2" key="1">
    <citation type="submission" date="2022-09" db="EMBL/GenBank/DDBJ databases">
        <authorList>
            <person name="Palmer J.M."/>
        </authorList>
    </citation>
    <scope>NUCLEOTIDE SEQUENCE [LARGE SCALE GENOMIC DNA]</scope>
    <source>
        <strain evidence="1 2">DSM 7382</strain>
    </source>
</reference>
<dbReference type="EMBL" id="JASBNA010000071">
    <property type="protein sequence ID" value="KAK7678506.1"/>
    <property type="molecule type" value="Genomic_DNA"/>
</dbReference>
<proteinExistence type="predicted"/>
<organism evidence="1 2">
    <name type="scientific">Cerrena zonata</name>
    <dbReference type="NCBI Taxonomy" id="2478898"/>
    <lineage>
        <taxon>Eukaryota</taxon>
        <taxon>Fungi</taxon>
        <taxon>Dikarya</taxon>
        <taxon>Basidiomycota</taxon>
        <taxon>Agaricomycotina</taxon>
        <taxon>Agaricomycetes</taxon>
        <taxon>Polyporales</taxon>
        <taxon>Cerrenaceae</taxon>
        <taxon>Cerrena</taxon>
    </lineage>
</organism>
<dbReference type="AlphaFoldDB" id="A0AAW0FD16"/>
<dbReference type="Proteomes" id="UP001385951">
    <property type="component" value="Unassembled WGS sequence"/>
</dbReference>
<evidence type="ECO:0000313" key="2">
    <source>
        <dbReference type="Proteomes" id="UP001385951"/>
    </source>
</evidence>
<comment type="caution">
    <text evidence="1">The sequence shown here is derived from an EMBL/GenBank/DDBJ whole genome shotgun (WGS) entry which is preliminary data.</text>
</comment>
<gene>
    <name evidence="1" type="ORF">QCA50_018567</name>
</gene>